<dbReference type="Proteomes" id="UP000242254">
    <property type="component" value="Unassembled WGS sequence"/>
</dbReference>
<organism evidence="2 3">
    <name type="scientific">Rhizopus microsporus ATCC 52813</name>
    <dbReference type="NCBI Taxonomy" id="1340429"/>
    <lineage>
        <taxon>Eukaryota</taxon>
        <taxon>Fungi</taxon>
        <taxon>Fungi incertae sedis</taxon>
        <taxon>Mucoromycota</taxon>
        <taxon>Mucoromycotina</taxon>
        <taxon>Mucoromycetes</taxon>
        <taxon>Mucorales</taxon>
        <taxon>Mucorineae</taxon>
        <taxon>Rhizopodaceae</taxon>
        <taxon>Rhizopus</taxon>
    </lineage>
</organism>
<dbReference type="RefSeq" id="XP_023467923.1">
    <property type="nucleotide sequence ID" value="XM_023605317.1"/>
</dbReference>
<reference evidence="2 3" key="1">
    <citation type="journal article" date="2016" name="Proc. Natl. Acad. Sci. U.S.A.">
        <title>Lipid metabolic changes in an early divergent fungus govern the establishment of a mutualistic symbiosis with endobacteria.</title>
        <authorList>
            <person name="Lastovetsky O.A."/>
            <person name="Gaspar M.L."/>
            <person name="Mondo S.J."/>
            <person name="LaButti K.M."/>
            <person name="Sandor L."/>
            <person name="Grigoriev I.V."/>
            <person name="Henry S.A."/>
            <person name="Pawlowska T.E."/>
        </authorList>
    </citation>
    <scope>NUCLEOTIDE SEQUENCE [LARGE SCALE GENOMIC DNA]</scope>
    <source>
        <strain evidence="2 3">ATCC 52813</strain>
    </source>
</reference>
<evidence type="ECO:0000313" key="3">
    <source>
        <dbReference type="Proteomes" id="UP000242254"/>
    </source>
</evidence>
<sequence length="148" mass="16515">METNYGLFKLCRSVTRECRPFPSYDHGDCQEDGFCELWRAAGAGMVVATIIGGLILCGLLATMCSQRRKRAKAWAPISSMFLIYAIPQAFSMAAIAYLFNTSSVFYIGTRYNFSFILCIISWILSIMLSIVLCLIATLSPPDYAYQSL</sequence>
<keyword evidence="1" id="KW-0812">Transmembrane</keyword>
<dbReference type="AlphaFoldDB" id="A0A2G4SZL5"/>
<feature type="transmembrane region" description="Helical" evidence="1">
    <location>
        <begin position="111"/>
        <end position="138"/>
    </location>
</feature>
<dbReference type="GeneID" id="35436307"/>
<gene>
    <name evidence="2" type="ORF">RHIMIDRAFT_115713</name>
</gene>
<feature type="transmembrane region" description="Helical" evidence="1">
    <location>
        <begin position="73"/>
        <end position="99"/>
    </location>
</feature>
<protein>
    <submittedName>
        <fullName evidence="2">Uncharacterized protein</fullName>
    </submittedName>
</protein>
<keyword evidence="3" id="KW-1185">Reference proteome</keyword>
<proteinExistence type="predicted"/>
<feature type="transmembrane region" description="Helical" evidence="1">
    <location>
        <begin position="40"/>
        <end position="61"/>
    </location>
</feature>
<evidence type="ECO:0000313" key="2">
    <source>
        <dbReference type="EMBL" id="PHZ14215.1"/>
    </source>
</evidence>
<accession>A0A2G4SZL5</accession>
<dbReference type="EMBL" id="KZ303846">
    <property type="protein sequence ID" value="PHZ14215.1"/>
    <property type="molecule type" value="Genomic_DNA"/>
</dbReference>
<name>A0A2G4SZL5_RHIZD</name>
<keyword evidence="1" id="KW-1133">Transmembrane helix</keyword>
<keyword evidence="1" id="KW-0472">Membrane</keyword>
<evidence type="ECO:0000256" key="1">
    <source>
        <dbReference type="SAM" id="Phobius"/>
    </source>
</evidence>